<evidence type="ECO:0008006" key="3">
    <source>
        <dbReference type="Google" id="ProtNLM"/>
    </source>
</evidence>
<dbReference type="Pfam" id="PF08282">
    <property type="entry name" value="Hydrolase_3"/>
    <property type="match status" value="1"/>
</dbReference>
<dbReference type="SFLD" id="SFLDS00003">
    <property type="entry name" value="Haloacid_Dehalogenase"/>
    <property type="match status" value="1"/>
</dbReference>
<sequence>MYKLIAIDMDGTLLNDNHIISEKSIEIIKELSSLGSEVVLCTGRGPTSTKFYTDIIGINGVGITFNGAITIDFENNQIINQYAINAPQLESFMSYCRKHQIHFDINTPFDLYVDKVEQMSKEIGDIYASFYIHPRSLPQFDSLADPLIKFTCIGTSEQLNQLQIDLSLLSQELNITRSADTFIDVLNIQADKGNALKNLAELRGIKKEEILAIGNYYNDITMLESAGLGIAMDNSPEELKLLADDITLSNNEDGVYHALQKYCF</sequence>
<accession>A0A1I1ZUC8</accession>
<dbReference type="SFLD" id="SFLDG01140">
    <property type="entry name" value="C2.B:_Phosphomannomutase_and_P"/>
    <property type="match status" value="1"/>
</dbReference>
<gene>
    <name evidence="1" type="ORF">SAMN04487969_10275</name>
</gene>
<keyword evidence="2" id="KW-1185">Reference proteome</keyword>
<dbReference type="InterPro" id="IPR000150">
    <property type="entry name" value="Cof"/>
</dbReference>
<dbReference type="PANTHER" id="PTHR10000">
    <property type="entry name" value="PHOSPHOSERINE PHOSPHATASE"/>
    <property type="match status" value="1"/>
</dbReference>
<dbReference type="GO" id="GO:0005829">
    <property type="term" value="C:cytosol"/>
    <property type="evidence" value="ECO:0007669"/>
    <property type="project" value="TreeGrafter"/>
</dbReference>
<organism evidence="1 2">
    <name type="scientific">Paenibacillus algorifonticola</name>
    <dbReference type="NCBI Taxonomy" id="684063"/>
    <lineage>
        <taxon>Bacteria</taxon>
        <taxon>Bacillati</taxon>
        <taxon>Bacillota</taxon>
        <taxon>Bacilli</taxon>
        <taxon>Bacillales</taxon>
        <taxon>Paenibacillaceae</taxon>
        <taxon>Paenibacillus</taxon>
    </lineage>
</organism>
<evidence type="ECO:0000313" key="2">
    <source>
        <dbReference type="Proteomes" id="UP000183410"/>
    </source>
</evidence>
<dbReference type="GO" id="GO:0016791">
    <property type="term" value="F:phosphatase activity"/>
    <property type="evidence" value="ECO:0007669"/>
    <property type="project" value="TreeGrafter"/>
</dbReference>
<reference evidence="2" key="1">
    <citation type="submission" date="2016-10" db="EMBL/GenBank/DDBJ databases">
        <authorList>
            <person name="Varghese N."/>
            <person name="Submissions S."/>
        </authorList>
    </citation>
    <scope>NUCLEOTIDE SEQUENCE [LARGE SCALE GENOMIC DNA]</scope>
    <source>
        <strain evidence="2">CGMCC 1.10223</strain>
    </source>
</reference>
<evidence type="ECO:0000313" key="1">
    <source>
        <dbReference type="EMBL" id="SFE34978.1"/>
    </source>
</evidence>
<dbReference type="GO" id="GO:0000287">
    <property type="term" value="F:magnesium ion binding"/>
    <property type="evidence" value="ECO:0007669"/>
    <property type="project" value="TreeGrafter"/>
</dbReference>
<dbReference type="EMBL" id="FONN01000002">
    <property type="protein sequence ID" value="SFE34978.1"/>
    <property type="molecule type" value="Genomic_DNA"/>
</dbReference>
<dbReference type="PANTHER" id="PTHR10000:SF8">
    <property type="entry name" value="HAD SUPERFAMILY HYDROLASE-LIKE, TYPE 3"/>
    <property type="match status" value="1"/>
</dbReference>
<dbReference type="InterPro" id="IPR006379">
    <property type="entry name" value="HAD-SF_hydro_IIB"/>
</dbReference>
<protein>
    <recommendedName>
        <fullName evidence="3">Cof subfamily of IIB subfamily of haloacid dehalogenase superfamily/HAD-superfamily hydrolase, subfamily IIB</fullName>
    </recommendedName>
</protein>
<dbReference type="AlphaFoldDB" id="A0A1I1ZUC8"/>
<name>A0A1I1ZUC8_9BACL</name>
<dbReference type="Gene3D" id="3.40.50.1000">
    <property type="entry name" value="HAD superfamily/HAD-like"/>
    <property type="match status" value="1"/>
</dbReference>
<dbReference type="CDD" id="cd07516">
    <property type="entry name" value="HAD_Pase"/>
    <property type="match status" value="1"/>
</dbReference>
<dbReference type="RefSeq" id="WP_046229881.1">
    <property type="nucleotide sequence ID" value="NZ_FONN01000002.1"/>
</dbReference>
<dbReference type="PROSITE" id="PS01228">
    <property type="entry name" value="COF_1"/>
    <property type="match status" value="1"/>
</dbReference>
<dbReference type="NCBIfam" id="TIGR01484">
    <property type="entry name" value="HAD-SF-IIB"/>
    <property type="match status" value="1"/>
</dbReference>
<dbReference type="SUPFAM" id="SSF56784">
    <property type="entry name" value="HAD-like"/>
    <property type="match status" value="1"/>
</dbReference>
<dbReference type="InterPro" id="IPR036412">
    <property type="entry name" value="HAD-like_sf"/>
</dbReference>
<dbReference type="NCBIfam" id="TIGR00099">
    <property type="entry name" value="Cof-subfamily"/>
    <property type="match status" value="1"/>
</dbReference>
<dbReference type="Proteomes" id="UP000183410">
    <property type="component" value="Unassembled WGS sequence"/>
</dbReference>
<dbReference type="OrthoDB" id="9790031at2"/>
<dbReference type="Gene3D" id="3.30.1240.10">
    <property type="match status" value="1"/>
</dbReference>
<proteinExistence type="predicted"/>
<dbReference type="InterPro" id="IPR023214">
    <property type="entry name" value="HAD_sf"/>
</dbReference>